<reference evidence="1 2" key="1">
    <citation type="submission" date="2014-09" db="EMBL/GenBank/DDBJ databases">
        <authorList>
            <person name="Hornung B.V."/>
        </authorList>
    </citation>
    <scope>NUCLEOTIDE SEQUENCE [LARGE SCALE GENOMIC DNA]</scope>
    <source>
        <strain evidence="1 2">FRIFI</strain>
    </source>
</reference>
<sequence>MSVDKLKITFNNGFTKIVERNNIKNFNALLDWMDKFNSNQYVSLLTVSGFELGSSISLDKNNIKSIEIID</sequence>
<dbReference type="KEGG" id="rhom:FRIFI_0909"/>
<dbReference type="EMBL" id="LN650648">
    <property type="protein sequence ID" value="CEI72449.1"/>
    <property type="molecule type" value="Genomic_DNA"/>
</dbReference>
<accession>A0A2P2BQ43</accession>
<proteinExistence type="predicted"/>
<keyword evidence="2" id="KW-1185">Reference proteome</keyword>
<gene>
    <name evidence="1" type="ORF">FRIFI_0909</name>
</gene>
<dbReference type="AlphaFoldDB" id="A0A2P2BQ43"/>
<dbReference type="Proteomes" id="UP000245695">
    <property type="component" value="Chromosome 1"/>
</dbReference>
<organism evidence="1 2">
    <name type="scientific">Romboutsia hominis</name>
    <dbReference type="NCBI Taxonomy" id="1507512"/>
    <lineage>
        <taxon>Bacteria</taxon>
        <taxon>Bacillati</taxon>
        <taxon>Bacillota</taxon>
        <taxon>Clostridia</taxon>
        <taxon>Peptostreptococcales</taxon>
        <taxon>Peptostreptococcaceae</taxon>
        <taxon>Romboutsia</taxon>
    </lineage>
</organism>
<evidence type="ECO:0000313" key="2">
    <source>
        <dbReference type="Proteomes" id="UP000245695"/>
    </source>
</evidence>
<name>A0A2P2BQ43_9FIRM</name>
<dbReference type="RefSeq" id="WP_092926554.1">
    <property type="nucleotide sequence ID" value="NZ_FJTZ01000012.1"/>
</dbReference>
<evidence type="ECO:0000313" key="1">
    <source>
        <dbReference type="EMBL" id="CEI72449.1"/>
    </source>
</evidence>
<protein>
    <submittedName>
        <fullName evidence="1">Uncharacterized protein</fullName>
    </submittedName>
</protein>